<feature type="transmembrane region" description="Helical" evidence="5">
    <location>
        <begin position="76"/>
        <end position="93"/>
    </location>
</feature>
<dbReference type="InterPro" id="IPR044880">
    <property type="entry name" value="NCX_ion-bd_dom_sf"/>
</dbReference>
<comment type="caution">
    <text evidence="7">The sequence shown here is derived from an EMBL/GenBank/DDBJ whole genome shotgun (WGS) entry which is preliminary data.</text>
</comment>
<dbReference type="GO" id="GO:0005262">
    <property type="term" value="F:calcium channel activity"/>
    <property type="evidence" value="ECO:0007669"/>
    <property type="project" value="TreeGrafter"/>
</dbReference>
<organism evidence="7 8">
    <name type="scientific">Catenisphaera adipataccumulans</name>
    <dbReference type="NCBI Taxonomy" id="700500"/>
    <lineage>
        <taxon>Bacteria</taxon>
        <taxon>Bacillati</taxon>
        <taxon>Bacillota</taxon>
        <taxon>Erysipelotrichia</taxon>
        <taxon>Erysipelotrichales</taxon>
        <taxon>Erysipelotrichaceae</taxon>
        <taxon>Catenisphaera</taxon>
    </lineage>
</organism>
<feature type="transmembrane region" description="Helical" evidence="5">
    <location>
        <begin position="158"/>
        <end position="178"/>
    </location>
</feature>
<feature type="transmembrane region" description="Helical" evidence="5">
    <location>
        <begin position="259"/>
        <end position="276"/>
    </location>
</feature>
<evidence type="ECO:0000256" key="4">
    <source>
        <dbReference type="ARBA" id="ARBA00023136"/>
    </source>
</evidence>
<dbReference type="GO" id="GO:0005886">
    <property type="term" value="C:plasma membrane"/>
    <property type="evidence" value="ECO:0007669"/>
    <property type="project" value="TreeGrafter"/>
</dbReference>
<keyword evidence="2 5" id="KW-0812">Transmembrane</keyword>
<evidence type="ECO:0000256" key="2">
    <source>
        <dbReference type="ARBA" id="ARBA00022692"/>
    </source>
</evidence>
<evidence type="ECO:0000259" key="6">
    <source>
        <dbReference type="Pfam" id="PF01699"/>
    </source>
</evidence>
<dbReference type="AlphaFoldDB" id="A0A7W8CY32"/>
<dbReference type="PANTHER" id="PTHR10846:SF8">
    <property type="entry name" value="INNER MEMBRANE PROTEIN YRBG"/>
    <property type="match status" value="1"/>
</dbReference>
<dbReference type="InterPro" id="IPR004837">
    <property type="entry name" value="NaCa_Exmemb"/>
</dbReference>
<dbReference type="PANTHER" id="PTHR10846">
    <property type="entry name" value="SODIUM/POTASSIUM/CALCIUM EXCHANGER"/>
    <property type="match status" value="1"/>
</dbReference>
<feature type="transmembrane region" description="Helical" evidence="5">
    <location>
        <begin position="198"/>
        <end position="220"/>
    </location>
</feature>
<feature type="domain" description="Sodium/calcium exchanger membrane region" evidence="6">
    <location>
        <begin position="3"/>
        <end position="141"/>
    </location>
</feature>
<evidence type="ECO:0000256" key="5">
    <source>
        <dbReference type="SAM" id="Phobius"/>
    </source>
</evidence>
<feature type="transmembrane region" description="Helical" evidence="5">
    <location>
        <begin position="105"/>
        <end position="122"/>
    </location>
</feature>
<evidence type="ECO:0000256" key="3">
    <source>
        <dbReference type="ARBA" id="ARBA00022989"/>
    </source>
</evidence>
<dbReference type="Pfam" id="PF01699">
    <property type="entry name" value="Na_Ca_ex"/>
    <property type="match status" value="2"/>
</dbReference>
<gene>
    <name evidence="7" type="ORF">HNQ47_001019</name>
</gene>
<keyword evidence="8" id="KW-1185">Reference proteome</keyword>
<dbReference type="Gene3D" id="1.20.1420.30">
    <property type="entry name" value="NCX, central ion-binding region"/>
    <property type="match status" value="1"/>
</dbReference>
<protein>
    <submittedName>
        <fullName evidence="7">Cation:H+ antiporter</fullName>
    </submittedName>
</protein>
<feature type="domain" description="Sodium/calcium exchanger membrane region" evidence="6">
    <location>
        <begin position="163"/>
        <end position="303"/>
    </location>
</feature>
<dbReference type="GO" id="GO:0008273">
    <property type="term" value="F:calcium, potassium:sodium antiporter activity"/>
    <property type="evidence" value="ECO:0007669"/>
    <property type="project" value="TreeGrafter"/>
</dbReference>
<dbReference type="EMBL" id="JACHHK010000003">
    <property type="protein sequence ID" value="MBB5182999.1"/>
    <property type="molecule type" value="Genomic_DNA"/>
</dbReference>
<proteinExistence type="predicted"/>
<feature type="transmembrane region" description="Helical" evidence="5">
    <location>
        <begin position="232"/>
        <end position="253"/>
    </location>
</feature>
<dbReference type="NCBIfam" id="TIGR00367">
    <property type="entry name" value="calcium/sodium antiporter"/>
    <property type="match status" value="1"/>
</dbReference>
<sequence length="305" mass="32391">MMYVLLLIGFFFLVKGADLFVDGSSSLAGILKVPSVIIGLTIVAFGTSAPEAAVSISAAVAGNNDIAFSNVVGSNIFNTLVVVGCSAIIADFTVNKSILKRDMPLNIIISALLIVFAANLTMSQWEGLILTIGIILYVIVMVRSAINNRAEEEPIKQLSLPKSLVFIAIGLAAVIVGGDLVVDNATLIARSWGVSDNFIALTIVAIGTSLPELMTSVVASRKGQSGLALGNAIGSNIFNILFVLGFSCLLHPLHLEAESWIDSIILLGVAVLIYLFSRTKGKLSRKEGIIMVAVYVVYTIYLFIR</sequence>
<accession>A0A7W8CY32</accession>
<dbReference type="GO" id="GO:0006874">
    <property type="term" value="P:intracellular calcium ion homeostasis"/>
    <property type="evidence" value="ECO:0007669"/>
    <property type="project" value="TreeGrafter"/>
</dbReference>
<name>A0A7W8CY32_9FIRM</name>
<feature type="transmembrane region" description="Helical" evidence="5">
    <location>
        <begin position="288"/>
        <end position="304"/>
    </location>
</feature>
<evidence type="ECO:0000313" key="8">
    <source>
        <dbReference type="Proteomes" id="UP000539953"/>
    </source>
</evidence>
<dbReference type="RefSeq" id="WP_183328187.1">
    <property type="nucleotide sequence ID" value="NZ_JACHHK010000003.1"/>
</dbReference>
<keyword evidence="3 5" id="KW-1133">Transmembrane helix</keyword>
<evidence type="ECO:0000256" key="1">
    <source>
        <dbReference type="ARBA" id="ARBA00004141"/>
    </source>
</evidence>
<reference evidence="7 8" key="1">
    <citation type="submission" date="2020-08" db="EMBL/GenBank/DDBJ databases">
        <title>Genomic Encyclopedia of Type Strains, Phase IV (KMG-IV): sequencing the most valuable type-strain genomes for metagenomic binning, comparative biology and taxonomic classification.</title>
        <authorList>
            <person name="Goeker M."/>
        </authorList>
    </citation>
    <scope>NUCLEOTIDE SEQUENCE [LARGE SCALE GENOMIC DNA]</scope>
    <source>
        <strain evidence="7 8">DSM 25799</strain>
    </source>
</reference>
<evidence type="ECO:0000313" key="7">
    <source>
        <dbReference type="EMBL" id="MBB5182999.1"/>
    </source>
</evidence>
<dbReference type="InterPro" id="IPR004481">
    <property type="entry name" value="K/Na/Ca-exchanger"/>
</dbReference>
<comment type="subcellular location">
    <subcellularLocation>
        <location evidence="1">Membrane</location>
        <topology evidence="1">Multi-pass membrane protein</topology>
    </subcellularLocation>
</comment>
<keyword evidence="4 5" id="KW-0472">Membrane</keyword>
<dbReference type="Proteomes" id="UP000539953">
    <property type="component" value="Unassembled WGS sequence"/>
</dbReference>